<dbReference type="InterPro" id="IPR050796">
    <property type="entry name" value="SCF_F-box_component"/>
</dbReference>
<dbReference type="Gene3D" id="2.120.10.80">
    <property type="entry name" value="Kelch-type beta propeller"/>
    <property type="match status" value="1"/>
</dbReference>
<evidence type="ECO:0000313" key="2">
    <source>
        <dbReference type="EMBL" id="JAU24468.1"/>
    </source>
</evidence>
<dbReference type="InterPro" id="IPR001810">
    <property type="entry name" value="F-box_dom"/>
</dbReference>
<protein>
    <submittedName>
        <fullName evidence="2">F-box only protein 13</fullName>
    </submittedName>
</protein>
<dbReference type="SUPFAM" id="SSF50965">
    <property type="entry name" value="Galactose oxidase, central domain"/>
    <property type="match status" value="1"/>
</dbReference>
<feature type="domain" description="F-box" evidence="1">
    <location>
        <begin position="22"/>
        <end position="57"/>
    </location>
</feature>
<dbReference type="AlphaFoldDB" id="A0A1J3E5V7"/>
<gene>
    <name evidence="2" type="ORF">GA_TR5124_c0_g1_i1_g.16635</name>
</gene>
<organism evidence="2">
    <name type="scientific">Noccaea caerulescens</name>
    <name type="common">Alpine penny-cress</name>
    <name type="synonym">Thlaspi caerulescens</name>
    <dbReference type="NCBI Taxonomy" id="107243"/>
    <lineage>
        <taxon>Eukaryota</taxon>
        <taxon>Viridiplantae</taxon>
        <taxon>Streptophyta</taxon>
        <taxon>Embryophyta</taxon>
        <taxon>Tracheophyta</taxon>
        <taxon>Spermatophyta</taxon>
        <taxon>Magnoliopsida</taxon>
        <taxon>eudicotyledons</taxon>
        <taxon>Gunneridae</taxon>
        <taxon>Pentapetalae</taxon>
        <taxon>rosids</taxon>
        <taxon>malvids</taxon>
        <taxon>Brassicales</taxon>
        <taxon>Brassicaceae</taxon>
        <taxon>Coluteocarpeae</taxon>
        <taxon>Noccaea</taxon>
    </lineage>
</organism>
<dbReference type="PROSITE" id="PS50181">
    <property type="entry name" value="FBOX"/>
    <property type="match status" value="1"/>
</dbReference>
<accession>A0A1J3E5V7</accession>
<dbReference type="InterPro" id="IPR005174">
    <property type="entry name" value="KIB1-4_b-propeller"/>
</dbReference>
<dbReference type="InterPro" id="IPR011043">
    <property type="entry name" value="Gal_Oxase/kelch_b-propeller"/>
</dbReference>
<dbReference type="SMART" id="SM00256">
    <property type="entry name" value="FBOX"/>
    <property type="match status" value="1"/>
</dbReference>
<dbReference type="SUPFAM" id="SSF81383">
    <property type="entry name" value="F-box domain"/>
    <property type="match status" value="1"/>
</dbReference>
<dbReference type="InterPro" id="IPR036047">
    <property type="entry name" value="F-box-like_dom_sf"/>
</dbReference>
<name>A0A1J3E5V7_NOCCA</name>
<proteinExistence type="predicted"/>
<dbReference type="InterPro" id="IPR015915">
    <property type="entry name" value="Kelch-typ_b-propeller"/>
</dbReference>
<dbReference type="CDD" id="cd22157">
    <property type="entry name" value="F-box_AtFBW1-like"/>
    <property type="match status" value="1"/>
</dbReference>
<dbReference type="Gene3D" id="1.20.1280.50">
    <property type="match status" value="1"/>
</dbReference>
<evidence type="ECO:0000259" key="1">
    <source>
        <dbReference type="PROSITE" id="PS50181"/>
    </source>
</evidence>
<dbReference type="EMBL" id="GEVI01007852">
    <property type="protein sequence ID" value="JAU24468.1"/>
    <property type="molecule type" value="Transcribed_RNA"/>
</dbReference>
<dbReference type="PANTHER" id="PTHR31672">
    <property type="entry name" value="BNACNNG10540D PROTEIN"/>
    <property type="match status" value="1"/>
</dbReference>
<reference evidence="2" key="1">
    <citation type="submission" date="2016-07" db="EMBL/GenBank/DDBJ databases">
        <title>De novo transcriptome assembly of four accessions of the metal hyperaccumulator plant Noccaea caerulescens.</title>
        <authorList>
            <person name="Blande D."/>
            <person name="Halimaa P."/>
            <person name="Tervahauta A.I."/>
            <person name="Aarts M.G."/>
            <person name="Karenlampi S.O."/>
        </authorList>
    </citation>
    <scope>NUCLEOTIDE SEQUENCE</scope>
</reference>
<dbReference type="PANTHER" id="PTHR31672:SF7">
    <property type="entry name" value="F-BOX DOMAIN-CONTAINING PROTEIN"/>
    <property type="match status" value="1"/>
</dbReference>
<dbReference type="Pfam" id="PF00646">
    <property type="entry name" value="F-box"/>
    <property type="match status" value="1"/>
</dbReference>
<dbReference type="Pfam" id="PF03478">
    <property type="entry name" value="Beta-prop_KIB1-4"/>
    <property type="match status" value="1"/>
</dbReference>
<sequence length="417" mass="47384">MGLKRKSRDEEDTYTLTLASADFPMDDLSDDVLERVLSWLPTSCFFRMSSVCKRWKSTQTSKSFNLACSQIPRRDPWFFMIGNDPNPSSFVFDSTENNWKNLKLRDRSHHRRDFIPVASSGGLLCFRSSTSGEFLLRNPLTGSSRHLPPPLYAKPLQAVAMTTLTPSSSYKLVTISGEIPNLTFRIYESNSDSWSKNQELELVKNKDHNNKESSPHDDDTEIGNTVYFLSKTGNVIVASNSNLQRSPSKQYSSVITVKDNTETVYFLSSYGTIIACDLTRRSFTELPKLLPPFLEYSIDLVECDGTMFVILLSEFYESASLRIWKLENQNWIHVGMLPPAMSHELYGRRGDINCVGGGDGNKILVCFNANPPQVYYRYFVYDLVAQEWSELPRCFIDGEALDFVSALSFQPRIEATL</sequence>